<dbReference type="AlphaFoldDB" id="A0A9X1QDI9"/>
<dbReference type="PANTHER" id="PTHR43130">
    <property type="entry name" value="ARAC-FAMILY TRANSCRIPTIONAL REGULATOR"/>
    <property type="match status" value="1"/>
</dbReference>
<dbReference type="RefSeq" id="WP_235178019.1">
    <property type="nucleotide sequence ID" value="NZ_JAKFFV010000007.1"/>
</dbReference>
<organism evidence="4 5">
    <name type="scientific">Dyadobacter chenhuakuii</name>
    <dbReference type="NCBI Taxonomy" id="2909339"/>
    <lineage>
        <taxon>Bacteria</taxon>
        <taxon>Pseudomonadati</taxon>
        <taxon>Bacteroidota</taxon>
        <taxon>Cytophagia</taxon>
        <taxon>Cytophagales</taxon>
        <taxon>Spirosomataceae</taxon>
        <taxon>Dyadobacter</taxon>
    </lineage>
</organism>
<dbReference type="InterPro" id="IPR052158">
    <property type="entry name" value="INH-QAR"/>
</dbReference>
<dbReference type="InterPro" id="IPR018060">
    <property type="entry name" value="HTH_AraC"/>
</dbReference>
<evidence type="ECO:0000313" key="4">
    <source>
        <dbReference type="EMBL" id="MCF2499116.1"/>
    </source>
</evidence>
<dbReference type="Pfam" id="PF01965">
    <property type="entry name" value="DJ-1_PfpI"/>
    <property type="match status" value="1"/>
</dbReference>
<dbReference type="EMBL" id="JAKFFV010000007">
    <property type="protein sequence ID" value="MCF2499116.1"/>
    <property type="molecule type" value="Genomic_DNA"/>
</dbReference>
<proteinExistence type="predicted"/>
<dbReference type="Gene3D" id="1.10.10.60">
    <property type="entry name" value="Homeodomain-like"/>
    <property type="match status" value="2"/>
</dbReference>
<dbReference type="InterPro" id="IPR002818">
    <property type="entry name" value="DJ-1/PfpI"/>
</dbReference>
<dbReference type="Gene3D" id="3.40.50.880">
    <property type="match status" value="1"/>
</dbReference>
<evidence type="ECO:0000256" key="1">
    <source>
        <dbReference type="ARBA" id="ARBA00023015"/>
    </source>
</evidence>
<evidence type="ECO:0000256" key="2">
    <source>
        <dbReference type="ARBA" id="ARBA00023163"/>
    </source>
</evidence>
<reference evidence="4" key="1">
    <citation type="submission" date="2022-01" db="EMBL/GenBank/DDBJ databases">
        <title>Novel species in genus Dyadobacter.</title>
        <authorList>
            <person name="Ma C."/>
        </authorList>
    </citation>
    <scope>NUCLEOTIDE SEQUENCE</scope>
    <source>
        <strain evidence="4">CY357</strain>
    </source>
</reference>
<dbReference type="PROSITE" id="PS01124">
    <property type="entry name" value="HTH_ARAC_FAMILY_2"/>
    <property type="match status" value="1"/>
</dbReference>
<keyword evidence="2" id="KW-0804">Transcription</keyword>
<comment type="caution">
    <text evidence="4">The sequence shown here is derived from an EMBL/GenBank/DDBJ whole genome shotgun (WGS) entry which is preliminary data.</text>
</comment>
<dbReference type="PANTHER" id="PTHR43130:SF3">
    <property type="entry name" value="HTH-TYPE TRANSCRIPTIONAL REGULATOR RV1931C"/>
    <property type="match status" value="1"/>
</dbReference>
<dbReference type="InterPro" id="IPR009057">
    <property type="entry name" value="Homeodomain-like_sf"/>
</dbReference>
<evidence type="ECO:0000313" key="5">
    <source>
        <dbReference type="Proteomes" id="UP001139411"/>
    </source>
</evidence>
<dbReference type="Proteomes" id="UP001139411">
    <property type="component" value="Unassembled WGS sequence"/>
</dbReference>
<dbReference type="SUPFAM" id="SSF46689">
    <property type="entry name" value="Homeodomain-like"/>
    <property type="match status" value="2"/>
</dbReference>
<evidence type="ECO:0000259" key="3">
    <source>
        <dbReference type="PROSITE" id="PS01124"/>
    </source>
</evidence>
<dbReference type="GO" id="GO:0043565">
    <property type="term" value="F:sequence-specific DNA binding"/>
    <property type="evidence" value="ECO:0007669"/>
    <property type="project" value="InterPro"/>
</dbReference>
<name>A0A9X1QDI9_9BACT</name>
<dbReference type="Pfam" id="PF12833">
    <property type="entry name" value="HTH_18"/>
    <property type="match status" value="1"/>
</dbReference>
<keyword evidence="1" id="KW-0805">Transcription regulation</keyword>
<dbReference type="InterPro" id="IPR029062">
    <property type="entry name" value="Class_I_gatase-like"/>
</dbReference>
<sequence>MKNITILVPDGENNLSSIVGAYKILKRANSYWEEKYKKTLYHIQLAGLSGQVDFHEGLFSVKPHVHISAVSKTNLIVIPSLNHQYEQAIAKNQPLIEWISAQYRDGAEVASICTGAFLLASSGLINGKTCSTHWAFADRFKTMFPEIDVQKDKLITDENGIYTNGGAYSFLNLIIYLVEKYFDRQTAIFCSKVFQIDIDRETQSAFIIFAGQKSHEDEVIRQAQAYIEENVENKISIVELASKFAVGRRNFDRRFIKATGNTPTEYAQRVKMEAAKKSFETNSKNIKEVMYETGYSDMKAFREVFRKITGISPLEYRSKYNSHAYQDNRKQLNLE</sequence>
<accession>A0A9X1QDI9</accession>
<feature type="domain" description="HTH araC/xylS-type" evidence="3">
    <location>
        <begin position="221"/>
        <end position="319"/>
    </location>
</feature>
<dbReference type="SMART" id="SM00342">
    <property type="entry name" value="HTH_ARAC"/>
    <property type="match status" value="1"/>
</dbReference>
<dbReference type="GO" id="GO:0003700">
    <property type="term" value="F:DNA-binding transcription factor activity"/>
    <property type="evidence" value="ECO:0007669"/>
    <property type="project" value="InterPro"/>
</dbReference>
<gene>
    <name evidence="4" type="ORF">L0661_12410</name>
</gene>
<dbReference type="SUPFAM" id="SSF52317">
    <property type="entry name" value="Class I glutamine amidotransferase-like"/>
    <property type="match status" value="1"/>
</dbReference>
<protein>
    <submittedName>
        <fullName evidence="4">Helix-turn-helix domain-containing protein</fullName>
    </submittedName>
</protein>